<dbReference type="OrthoDB" id="9803748at2"/>
<evidence type="ECO:0000256" key="2">
    <source>
        <dbReference type="ARBA" id="ARBA00005013"/>
    </source>
</evidence>
<dbReference type="InterPro" id="IPR043133">
    <property type="entry name" value="GTP-CH-I_C/QueF"/>
</dbReference>
<dbReference type="SUPFAM" id="SSF55620">
    <property type="entry name" value="Tetrahydrobiopterin biosynthesis enzymes-like"/>
    <property type="match status" value="1"/>
</dbReference>
<keyword evidence="4 6" id="KW-0289">Folate biosynthesis</keyword>
<keyword evidence="9" id="KW-1185">Reference proteome</keyword>
<dbReference type="Gene3D" id="3.30.1130.10">
    <property type="match status" value="1"/>
</dbReference>
<dbReference type="RefSeq" id="WP_110984405.1">
    <property type="nucleotide sequence ID" value="NZ_CAWNWM010000001.1"/>
</dbReference>
<evidence type="ECO:0000313" key="8">
    <source>
        <dbReference type="EMBL" id="PZD75441.1"/>
    </source>
</evidence>
<dbReference type="PANTHER" id="PTHR42844">
    <property type="entry name" value="DIHYDRONEOPTERIN ALDOLASE 1-RELATED"/>
    <property type="match status" value="1"/>
</dbReference>
<evidence type="ECO:0000259" key="7">
    <source>
        <dbReference type="SMART" id="SM00905"/>
    </source>
</evidence>
<accession>A0A2W1K6Z5</accession>
<dbReference type="InterPro" id="IPR006156">
    <property type="entry name" value="Dihydroneopterin_aldolase"/>
</dbReference>
<evidence type="ECO:0000313" key="9">
    <source>
        <dbReference type="Proteomes" id="UP000248857"/>
    </source>
</evidence>
<keyword evidence="5 6" id="KW-0456">Lyase</keyword>
<reference evidence="8 9" key="1">
    <citation type="journal article" date="2018" name="Sci. Rep.">
        <title>A novel species of the marine cyanobacterium Acaryochloris with a unique pigment content and lifestyle.</title>
        <authorList>
            <person name="Partensky F."/>
            <person name="Six C."/>
            <person name="Ratin M."/>
            <person name="Garczarek L."/>
            <person name="Vaulot D."/>
            <person name="Probert I."/>
            <person name="Calteau A."/>
            <person name="Gourvil P."/>
            <person name="Marie D."/>
            <person name="Grebert T."/>
            <person name="Bouchier C."/>
            <person name="Le Panse S."/>
            <person name="Gachenot M."/>
            <person name="Rodriguez F."/>
            <person name="Garrido J.L."/>
        </authorList>
    </citation>
    <scope>NUCLEOTIDE SEQUENCE [LARGE SCALE GENOMIC DNA]</scope>
    <source>
        <strain evidence="8 9">RCC1774</strain>
    </source>
</reference>
<comment type="similarity">
    <text evidence="3 6">Belongs to the DHNA family.</text>
</comment>
<comment type="caution">
    <text evidence="8">The sequence shown here is derived from an EMBL/GenBank/DDBJ whole genome shotgun (WGS) entry which is preliminary data.</text>
</comment>
<dbReference type="UniPathway" id="UPA00077">
    <property type="reaction ID" value="UER00154"/>
</dbReference>
<dbReference type="EC" id="4.1.2.25" evidence="6"/>
<dbReference type="NCBIfam" id="TIGR00526">
    <property type="entry name" value="folB_dom"/>
    <property type="match status" value="1"/>
</dbReference>
<dbReference type="Proteomes" id="UP000248857">
    <property type="component" value="Unassembled WGS sequence"/>
</dbReference>
<dbReference type="GO" id="GO:0046654">
    <property type="term" value="P:tetrahydrofolate biosynthetic process"/>
    <property type="evidence" value="ECO:0007669"/>
    <property type="project" value="UniProtKB-UniRule"/>
</dbReference>
<sequence length="122" mass="13711">MDCLHLGGLRCYGYTGALPEEQVLGQWFEVDLKLWLDLALAGASDSLADTLDYREVINEVQILIQTEKFNLIERLADAIATQTLTHKKIQQVQVRLTKVTPPIPNYTGNITVELMRSQPDAL</sequence>
<evidence type="ECO:0000256" key="1">
    <source>
        <dbReference type="ARBA" id="ARBA00001353"/>
    </source>
</evidence>
<dbReference type="CDD" id="cd00534">
    <property type="entry name" value="DHNA_DHNTPE"/>
    <property type="match status" value="1"/>
</dbReference>
<dbReference type="EMBL" id="PQWO01000001">
    <property type="protein sequence ID" value="PZD75441.1"/>
    <property type="molecule type" value="Genomic_DNA"/>
</dbReference>
<evidence type="ECO:0000256" key="3">
    <source>
        <dbReference type="ARBA" id="ARBA00005708"/>
    </source>
</evidence>
<dbReference type="AlphaFoldDB" id="A0A2W1K6Z5"/>
<evidence type="ECO:0000256" key="6">
    <source>
        <dbReference type="RuleBase" id="RU362079"/>
    </source>
</evidence>
<dbReference type="Pfam" id="PF02152">
    <property type="entry name" value="FolB"/>
    <property type="match status" value="1"/>
</dbReference>
<feature type="domain" description="Dihydroneopterin aldolase/epimerase" evidence="7">
    <location>
        <begin position="4"/>
        <end position="116"/>
    </location>
</feature>
<name>A0A2W1K6Z5_9CYAN</name>
<evidence type="ECO:0000256" key="5">
    <source>
        <dbReference type="ARBA" id="ARBA00023239"/>
    </source>
</evidence>
<proteinExistence type="inferred from homology"/>
<dbReference type="FunFam" id="3.30.1130.10:FF:000003">
    <property type="entry name" value="7,8-dihydroneopterin aldolase"/>
    <property type="match status" value="1"/>
</dbReference>
<protein>
    <recommendedName>
        <fullName evidence="6">7,8-dihydroneopterin aldolase</fullName>
        <ecNumber evidence="6">4.1.2.25</ecNumber>
    </recommendedName>
</protein>
<dbReference type="GO" id="GO:0004150">
    <property type="term" value="F:dihydroneopterin aldolase activity"/>
    <property type="evidence" value="ECO:0007669"/>
    <property type="project" value="UniProtKB-UniRule"/>
</dbReference>
<gene>
    <name evidence="8" type="primary">folB_1</name>
    <name evidence="8" type="ORF">C1752_00430</name>
</gene>
<evidence type="ECO:0000256" key="4">
    <source>
        <dbReference type="ARBA" id="ARBA00022909"/>
    </source>
</evidence>
<dbReference type="NCBIfam" id="TIGR00525">
    <property type="entry name" value="folB"/>
    <property type="match status" value="1"/>
</dbReference>
<dbReference type="PANTHER" id="PTHR42844:SF1">
    <property type="entry name" value="DIHYDRONEOPTERIN ALDOLASE 1-RELATED"/>
    <property type="match status" value="1"/>
</dbReference>
<comment type="function">
    <text evidence="6">Catalyzes the conversion of 7,8-dihydroneopterin to 6-hydroxymethyl-7,8-dihydropterin.</text>
</comment>
<comment type="pathway">
    <text evidence="2 6">Cofactor biosynthesis; tetrahydrofolate biosynthesis; 2-amino-4-hydroxy-6-hydroxymethyl-7,8-dihydropteridine diphosphate from 7,8-dihydroneopterin triphosphate: step 3/4.</text>
</comment>
<dbReference type="InterPro" id="IPR006157">
    <property type="entry name" value="FolB_dom"/>
</dbReference>
<comment type="catalytic activity">
    <reaction evidence="1 6">
        <text>7,8-dihydroneopterin = 6-hydroxymethyl-7,8-dihydropterin + glycolaldehyde</text>
        <dbReference type="Rhea" id="RHEA:10540"/>
        <dbReference type="ChEBI" id="CHEBI:17001"/>
        <dbReference type="ChEBI" id="CHEBI:17071"/>
        <dbReference type="ChEBI" id="CHEBI:44841"/>
        <dbReference type="EC" id="4.1.2.25"/>
    </reaction>
</comment>
<dbReference type="GO" id="GO:0005737">
    <property type="term" value="C:cytoplasm"/>
    <property type="evidence" value="ECO:0007669"/>
    <property type="project" value="TreeGrafter"/>
</dbReference>
<organism evidence="8 9">
    <name type="scientific">Acaryochloris thomasi RCC1774</name>
    <dbReference type="NCBI Taxonomy" id="1764569"/>
    <lineage>
        <taxon>Bacteria</taxon>
        <taxon>Bacillati</taxon>
        <taxon>Cyanobacteriota</taxon>
        <taxon>Cyanophyceae</taxon>
        <taxon>Acaryochloridales</taxon>
        <taxon>Acaryochloridaceae</taxon>
        <taxon>Acaryochloris</taxon>
        <taxon>Acaryochloris thomasi</taxon>
    </lineage>
</organism>
<dbReference type="GO" id="GO:0046656">
    <property type="term" value="P:folic acid biosynthetic process"/>
    <property type="evidence" value="ECO:0007669"/>
    <property type="project" value="UniProtKB-UniRule"/>
</dbReference>
<dbReference type="SMART" id="SM00905">
    <property type="entry name" value="FolB"/>
    <property type="match status" value="1"/>
</dbReference>